<feature type="non-terminal residue" evidence="1">
    <location>
        <position position="164"/>
    </location>
</feature>
<dbReference type="EMBL" id="JP287084">
    <property type="protein sequence ID" value="AEQ18077.1"/>
    <property type="molecule type" value="mRNA"/>
</dbReference>
<name>G5E120_9PIPI</name>
<protein>
    <submittedName>
        <fullName evidence="1">Putative homeodomain interacting protein kinase 1</fullName>
    </submittedName>
</protein>
<keyword evidence="1" id="KW-0418">Kinase</keyword>
<dbReference type="GO" id="GO:0016301">
    <property type="term" value="F:kinase activity"/>
    <property type="evidence" value="ECO:0007669"/>
    <property type="project" value="UniProtKB-KW"/>
</dbReference>
<organism evidence="1">
    <name type="scientific">Hymenochirus curtipes</name>
    <name type="common">western dwarf clawed frog</name>
    <dbReference type="NCBI Taxonomy" id="8362"/>
    <lineage>
        <taxon>Eukaryota</taxon>
        <taxon>Metazoa</taxon>
        <taxon>Chordata</taxon>
        <taxon>Craniata</taxon>
        <taxon>Vertebrata</taxon>
        <taxon>Euteleostomi</taxon>
        <taxon>Amphibia</taxon>
        <taxon>Batrachia</taxon>
        <taxon>Anura</taxon>
        <taxon>Pipoidea</taxon>
        <taxon>Pipidae</taxon>
        <taxon>Pipinae</taxon>
        <taxon>Hymenochirus</taxon>
    </lineage>
</organism>
<dbReference type="AlphaFoldDB" id="G5E120"/>
<proteinExistence type="evidence at transcript level"/>
<reference evidence="1" key="1">
    <citation type="submission" date="2011-09" db="EMBL/GenBank/DDBJ databases">
        <title>The odds of duplicate gene persistence after polyploidization.</title>
        <authorList>
            <person name="Chain F.J.J."/>
            <person name="Evans B.J."/>
            <person name="Dushoff J."/>
        </authorList>
    </citation>
    <scope>NUCLEOTIDE SEQUENCE</scope>
    <source>
        <tissue evidence="1">Liver</tissue>
    </source>
</reference>
<feature type="non-terminal residue" evidence="1">
    <location>
        <position position="1"/>
    </location>
</feature>
<dbReference type="GO" id="GO:0003677">
    <property type="term" value="F:DNA binding"/>
    <property type="evidence" value="ECO:0007669"/>
    <property type="project" value="UniProtKB-KW"/>
</dbReference>
<keyword evidence="1" id="KW-0808">Transferase</keyword>
<sequence length="164" mass="17473">MASQLQVFSPPSVSSSAFCSAKKLKVEPSNWDVTGQGSSNKYYTKNLSVAQGHTSSSHQVASFSLPSYEPNILIAAAEHIVVTAADSTMDNNVPIVPQAPAAQPLQIQSGVLTQAWPGGTQQILLPSTWQQLPGVALHNSVQPTAMIPESIGNNQQLTDWRNAH</sequence>
<keyword evidence="1" id="KW-0371">Homeobox</keyword>
<accession>G5E120</accession>
<evidence type="ECO:0000313" key="1">
    <source>
        <dbReference type="EMBL" id="AEQ18077.1"/>
    </source>
</evidence>